<dbReference type="PRINTS" id="PR00120">
    <property type="entry name" value="HATPASE"/>
</dbReference>
<evidence type="ECO:0000256" key="11">
    <source>
        <dbReference type="ARBA" id="ARBA00047424"/>
    </source>
</evidence>
<dbReference type="NCBIfam" id="TIGR01494">
    <property type="entry name" value="ATPase_P-type"/>
    <property type="match status" value="1"/>
</dbReference>
<evidence type="ECO:0000313" key="14">
    <source>
        <dbReference type="EMBL" id="KAA0968441.1"/>
    </source>
</evidence>
<evidence type="ECO:0000256" key="7">
    <source>
        <dbReference type="ARBA" id="ARBA00022967"/>
    </source>
</evidence>
<dbReference type="CDD" id="cd00371">
    <property type="entry name" value="HMA"/>
    <property type="match status" value="1"/>
</dbReference>
<dbReference type="InterPro" id="IPR006121">
    <property type="entry name" value="HMA_dom"/>
</dbReference>
<keyword evidence="8 12" id="KW-1133">Transmembrane helix</keyword>
<dbReference type="SFLD" id="SFLDS00003">
    <property type="entry name" value="Haloacid_Dehalogenase"/>
    <property type="match status" value="1"/>
</dbReference>
<dbReference type="InterPro" id="IPR059000">
    <property type="entry name" value="ATPase_P-type_domA"/>
</dbReference>
<dbReference type="InterPro" id="IPR023298">
    <property type="entry name" value="ATPase_P-typ_TM_dom_sf"/>
</dbReference>
<dbReference type="Gene3D" id="2.70.150.10">
    <property type="entry name" value="Calcium-transporting ATPase, cytoplasmic transduction domain A"/>
    <property type="match status" value="1"/>
</dbReference>
<dbReference type="SUPFAM" id="SSF55008">
    <property type="entry name" value="HMA, heavy metal-associated domain"/>
    <property type="match status" value="1"/>
</dbReference>
<dbReference type="Pfam" id="PF00702">
    <property type="entry name" value="Hydrolase"/>
    <property type="match status" value="1"/>
</dbReference>
<sequence length="748" mass="78716">MRGQTADTIDLQISGMNCASCVGRVESALRTVPGVLQASVNLATEKAHILLTSGAQADGLVEAVRHAGYEARLVDDLADDGIAREREAETAALRRAAMVSAVLALPVFILEMGGHMWPALHHIVHDRIGMQTSWLFQWVLTSLILVGPGRRFFRIGAPALMRGAPDMNSLVMLGSGAAYAYSLAATFAPQILPQNTVFVYYEAAAVIITLVLVGRYMEARAKGRTSAAIQRLVGLQPRQARVLRDGKFVSLPLEEIMIDDLVEVRPGERIPVDGHVVEGSSFIDESMITGEPEPVAKEIDASVVGGTINGNGALTVRTQAIGRDTVLSQIVQMVENAQSGKLPIQALVDKVTMWFVPVVIAAAMLTFVCWLIFGPSISLALVNAVAVLIIACPCAMGLATPTSIMAGTGRAAESGILFRRGEALQSLENVRIVAFDKTGTLTVGQPELTDLVLAQGFDRQEVLALIAALEGKSEHPVARAIVSAALSENLQLPPVSGFLADPGRGVSGNVDGKHVHVGSFQALQGADLSQFAERAAIMGDQGKSPIYALIDGRPAALIVVADRLKESASAAVARLHGEGLKVAMISGDNRRTAKAIAHQLNIDLVEAEVLPAHKAVSVKRLRQENGKVVFVGDGINDAPALAEADVGIAVGGGTDIAIEAADVVLMSPGLAGISNAIELSAAVMRNIRQNLFWAFAYNAALIPVAAGLLYPFGGPLLSPVLAAGAMALSSVFVVGNALRLNKFQPRPT</sequence>
<dbReference type="GO" id="GO:0012505">
    <property type="term" value="C:endomembrane system"/>
    <property type="evidence" value="ECO:0007669"/>
    <property type="project" value="UniProtKB-SubCell"/>
</dbReference>
<dbReference type="CDD" id="cd02094">
    <property type="entry name" value="P-type_ATPase_Cu-like"/>
    <property type="match status" value="1"/>
</dbReference>
<evidence type="ECO:0000256" key="2">
    <source>
        <dbReference type="ARBA" id="ARBA00006024"/>
    </source>
</evidence>
<proteinExistence type="inferred from homology"/>
<dbReference type="Gene3D" id="3.30.70.100">
    <property type="match status" value="1"/>
</dbReference>
<dbReference type="PANTHER" id="PTHR43520:SF8">
    <property type="entry name" value="P-TYPE CU(+) TRANSPORTER"/>
    <property type="match status" value="1"/>
</dbReference>
<feature type="transmembrane region" description="Helical" evidence="12">
    <location>
        <begin position="170"/>
        <end position="192"/>
    </location>
</feature>
<keyword evidence="7" id="KW-1278">Translocase</keyword>
<dbReference type="EC" id="7.2.2.9" evidence="10"/>
<keyword evidence="9 12" id="KW-0472">Membrane</keyword>
<dbReference type="InterPro" id="IPR017969">
    <property type="entry name" value="Heavy-metal-associated_CS"/>
</dbReference>
<dbReference type="Pfam" id="PF00122">
    <property type="entry name" value="E1-E2_ATPase"/>
    <property type="match status" value="1"/>
</dbReference>
<dbReference type="RefSeq" id="WP_149301390.1">
    <property type="nucleotide sequence ID" value="NZ_VTWH01000005.1"/>
</dbReference>
<dbReference type="PROSITE" id="PS50846">
    <property type="entry name" value="HMA_2"/>
    <property type="match status" value="1"/>
</dbReference>
<dbReference type="Gene3D" id="3.40.1110.10">
    <property type="entry name" value="Calcium-transporting ATPase, cytoplasmic domain N"/>
    <property type="match status" value="1"/>
</dbReference>
<feature type="transmembrane region" description="Helical" evidence="12">
    <location>
        <begin position="716"/>
        <end position="738"/>
    </location>
</feature>
<dbReference type="SUPFAM" id="SSF56784">
    <property type="entry name" value="HAD-like"/>
    <property type="match status" value="1"/>
</dbReference>
<dbReference type="InterPro" id="IPR044492">
    <property type="entry name" value="P_typ_ATPase_HD_dom"/>
</dbReference>
<feature type="transmembrane region" description="Helical" evidence="12">
    <location>
        <begin position="96"/>
        <end position="116"/>
    </location>
</feature>
<keyword evidence="6 12" id="KW-0067">ATP-binding</keyword>
<dbReference type="InterPro" id="IPR036412">
    <property type="entry name" value="HAD-like_sf"/>
</dbReference>
<evidence type="ECO:0000256" key="4">
    <source>
        <dbReference type="ARBA" id="ARBA00022723"/>
    </source>
</evidence>
<dbReference type="InterPro" id="IPR023214">
    <property type="entry name" value="HAD_sf"/>
</dbReference>
<feature type="transmembrane region" description="Helical" evidence="12">
    <location>
        <begin position="198"/>
        <end position="217"/>
    </location>
</feature>
<dbReference type="GO" id="GO:0043682">
    <property type="term" value="F:P-type divalent copper transporter activity"/>
    <property type="evidence" value="ECO:0007669"/>
    <property type="project" value="UniProtKB-EC"/>
</dbReference>
<comment type="catalytic activity">
    <reaction evidence="11">
        <text>Cu(2+)(in) + ATP + H2O = Cu(2+)(out) + ADP + phosphate + H(+)</text>
        <dbReference type="Rhea" id="RHEA:10376"/>
        <dbReference type="ChEBI" id="CHEBI:15377"/>
        <dbReference type="ChEBI" id="CHEBI:15378"/>
        <dbReference type="ChEBI" id="CHEBI:29036"/>
        <dbReference type="ChEBI" id="CHEBI:30616"/>
        <dbReference type="ChEBI" id="CHEBI:43474"/>
        <dbReference type="ChEBI" id="CHEBI:456216"/>
        <dbReference type="EC" id="7.2.2.9"/>
    </reaction>
</comment>
<dbReference type="SUPFAM" id="SSF81660">
    <property type="entry name" value="Metal cation-transporting ATPase, ATP-binding domain N"/>
    <property type="match status" value="1"/>
</dbReference>
<evidence type="ECO:0000313" key="15">
    <source>
        <dbReference type="Proteomes" id="UP000324738"/>
    </source>
</evidence>
<accession>A0A5B0DRS2</accession>
<dbReference type="PROSITE" id="PS00154">
    <property type="entry name" value="ATPASE_E1_E2"/>
    <property type="match status" value="1"/>
</dbReference>
<dbReference type="AlphaFoldDB" id="A0A5B0DRS2"/>
<keyword evidence="5 12" id="KW-0547">Nucleotide-binding</keyword>
<dbReference type="InterPro" id="IPR027256">
    <property type="entry name" value="P-typ_ATPase_IB"/>
</dbReference>
<dbReference type="InterPro" id="IPR018303">
    <property type="entry name" value="ATPase_P-typ_P_site"/>
</dbReference>
<keyword evidence="4 12" id="KW-0479">Metal-binding</keyword>
<dbReference type="GO" id="GO:0005886">
    <property type="term" value="C:plasma membrane"/>
    <property type="evidence" value="ECO:0007669"/>
    <property type="project" value="UniProtKB-SubCell"/>
</dbReference>
<dbReference type="SFLD" id="SFLDG00002">
    <property type="entry name" value="C1.7:_P-type_atpase_like"/>
    <property type="match status" value="1"/>
</dbReference>
<comment type="subcellular location">
    <subcellularLocation>
        <location evidence="12">Cell membrane</location>
    </subcellularLocation>
    <subcellularLocation>
        <location evidence="1">Endomembrane system</location>
        <topology evidence="1">Multi-pass membrane protein</topology>
    </subcellularLocation>
</comment>
<organism evidence="14 15">
    <name type="scientific">Aureimonas fodinaquatilis</name>
    <dbReference type="NCBI Taxonomy" id="2565783"/>
    <lineage>
        <taxon>Bacteria</taxon>
        <taxon>Pseudomonadati</taxon>
        <taxon>Pseudomonadota</taxon>
        <taxon>Alphaproteobacteria</taxon>
        <taxon>Hyphomicrobiales</taxon>
        <taxon>Aurantimonadaceae</taxon>
        <taxon>Aureimonas</taxon>
    </lineage>
</organism>
<dbReference type="GO" id="GO:0005507">
    <property type="term" value="F:copper ion binding"/>
    <property type="evidence" value="ECO:0007669"/>
    <property type="project" value="TreeGrafter"/>
</dbReference>
<dbReference type="InterPro" id="IPR008250">
    <property type="entry name" value="ATPase_P-typ_transduc_dom_A_sf"/>
</dbReference>
<feature type="transmembrane region" description="Helical" evidence="12">
    <location>
        <begin position="379"/>
        <end position="400"/>
    </location>
</feature>
<evidence type="ECO:0000256" key="12">
    <source>
        <dbReference type="RuleBase" id="RU362081"/>
    </source>
</evidence>
<dbReference type="FunFam" id="2.70.150.10:FF:000002">
    <property type="entry name" value="Copper-transporting ATPase 1, putative"/>
    <property type="match status" value="1"/>
</dbReference>
<keyword evidence="15" id="KW-1185">Reference proteome</keyword>
<keyword evidence="3 12" id="KW-0812">Transmembrane</keyword>
<dbReference type="PROSITE" id="PS01047">
    <property type="entry name" value="HMA_1"/>
    <property type="match status" value="1"/>
</dbReference>
<reference evidence="14 15" key="1">
    <citation type="submission" date="2019-08" db="EMBL/GenBank/DDBJ databases">
        <title>Aureimonas fodiniaquatilis sp. nov., isolated from a coal mine wastewater.</title>
        <authorList>
            <person name="Kim W."/>
        </authorList>
    </citation>
    <scope>NUCLEOTIDE SEQUENCE [LARGE SCALE GENOMIC DNA]</scope>
    <source>
        <strain evidence="14 15">CAU 1482</strain>
    </source>
</reference>
<dbReference type="PANTHER" id="PTHR43520">
    <property type="entry name" value="ATP7, ISOFORM B"/>
    <property type="match status" value="1"/>
</dbReference>
<dbReference type="SUPFAM" id="SSF81653">
    <property type="entry name" value="Calcium ATPase, transduction domain A"/>
    <property type="match status" value="1"/>
</dbReference>
<dbReference type="PRINTS" id="PR00119">
    <property type="entry name" value="CATATPASE"/>
</dbReference>
<dbReference type="GO" id="GO:0055070">
    <property type="term" value="P:copper ion homeostasis"/>
    <property type="evidence" value="ECO:0007669"/>
    <property type="project" value="TreeGrafter"/>
</dbReference>
<evidence type="ECO:0000256" key="9">
    <source>
        <dbReference type="ARBA" id="ARBA00023136"/>
    </source>
</evidence>
<dbReference type="SUPFAM" id="SSF81665">
    <property type="entry name" value="Calcium ATPase, transmembrane domain M"/>
    <property type="match status" value="1"/>
</dbReference>
<dbReference type="Proteomes" id="UP000324738">
    <property type="component" value="Unassembled WGS sequence"/>
</dbReference>
<evidence type="ECO:0000256" key="8">
    <source>
        <dbReference type="ARBA" id="ARBA00022989"/>
    </source>
</evidence>
<dbReference type="NCBIfam" id="TIGR01511">
    <property type="entry name" value="ATPase-IB1_Cu"/>
    <property type="match status" value="1"/>
</dbReference>
<dbReference type="OrthoDB" id="8428253at2"/>
<dbReference type="FunFam" id="3.30.70.100:FF:000005">
    <property type="entry name" value="Copper-exporting P-type ATPase A"/>
    <property type="match status" value="1"/>
</dbReference>
<protein>
    <recommendedName>
        <fullName evidence="10">P-type Cu(2+) transporter</fullName>
        <ecNumber evidence="10">7.2.2.9</ecNumber>
    </recommendedName>
</protein>
<dbReference type="Gene3D" id="3.40.50.1000">
    <property type="entry name" value="HAD superfamily/HAD-like"/>
    <property type="match status" value="1"/>
</dbReference>
<feature type="transmembrane region" description="Helical" evidence="12">
    <location>
        <begin position="691"/>
        <end position="710"/>
    </location>
</feature>
<comment type="similarity">
    <text evidence="2 12">Belongs to the cation transport ATPase (P-type) (TC 3.A.3) family. Type IB subfamily.</text>
</comment>
<name>A0A5B0DRS2_9HYPH</name>
<dbReference type="InterPro" id="IPR023299">
    <property type="entry name" value="ATPase_P-typ_cyto_dom_N"/>
</dbReference>
<evidence type="ECO:0000256" key="1">
    <source>
        <dbReference type="ARBA" id="ARBA00004127"/>
    </source>
</evidence>
<dbReference type="EMBL" id="VTWH01000005">
    <property type="protein sequence ID" value="KAA0968441.1"/>
    <property type="molecule type" value="Genomic_DNA"/>
</dbReference>
<evidence type="ECO:0000256" key="6">
    <source>
        <dbReference type="ARBA" id="ARBA00022840"/>
    </source>
</evidence>
<dbReference type="SFLD" id="SFLDF00027">
    <property type="entry name" value="p-type_atpase"/>
    <property type="match status" value="1"/>
</dbReference>
<dbReference type="InterPro" id="IPR001757">
    <property type="entry name" value="P_typ_ATPase"/>
</dbReference>
<dbReference type="NCBIfam" id="TIGR01525">
    <property type="entry name" value="ATPase-IB_hvy"/>
    <property type="match status" value="1"/>
</dbReference>
<evidence type="ECO:0000256" key="10">
    <source>
        <dbReference type="ARBA" id="ARBA00038904"/>
    </source>
</evidence>
<dbReference type="GO" id="GO:0016887">
    <property type="term" value="F:ATP hydrolysis activity"/>
    <property type="evidence" value="ECO:0007669"/>
    <property type="project" value="InterPro"/>
</dbReference>
<evidence type="ECO:0000256" key="5">
    <source>
        <dbReference type="ARBA" id="ARBA00022741"/>
    </source>
</evidence>
<dbReference type="InterPro" id="IPR036163">
    <property type="entry name" value="HMA_dom_sf"/>
</dbReference>
<feature type="domain" description="HMA" evidence="13">
    <location>
        <begin position="7"/>
        <end position="72"/>
    </location>
</feature>
<feature type="transmembrane region" description="Helical" evidence="12">
    <location>
        <begin position="128"/>
        <end position="149"/>
    </location>
</feature>
<dbReference type="GO" id="GO:0005524">
    <property type="term" value="F:ATP binding"/>
    <property type="evidence" value="ECO:0007669"/>
    <property type="project" value="UniProtKB-UniRule"/>
</dbReference>
<evidence type="ECO:0000256" key="3">
    <source>
        <dbReference type="ARBA" id="ARBA00022692"/>
    </source>
</evidence>
<feature type="transmembrane region" description="Helical" evidence="12">
    <location>
        <begin position="351"/>
        <end position="373"/>
    </location>
</feature>
<evidence type="ECO:0000259" key="13">
    <source>
        <dbReference type="PROSITE" id="PS50846"/>
    </source>
</evidence>
<gene>
    <name evidence="14" type="ORF">FPY71_16215</name>
</gene>
<dbReference type="Pfam" id="PF00403">
    <property type="entry name" value="HMA"/>
    <property type="match status" value="1"/>
</dbReference>
<keyword evidence="12" id="KW-1003">Cell membrane</keyword>
<comment type="caution">
    <text evidence="14">The sequence shown here is derived from an EMBL/GenBank/DDBJ whole genome shotgun (WGS) entry which is preliminary data.</text>
</comment>